<dbReference type="SMART" id="SM00822">
    <property type="entry name" value="PKS_KR"/>
    <property type="match status" value="1"/>
</dbReference>
<name>A0A927CC29_9BACL</name>
<reference evidence="5" key="1">
    <citation type="submission" date="2020-09" db="EMBL/GenBank/DDBJ databases">
        <title>A novel bacterium of genus Paenibacillus, isolated from South China Sea.</title>
        <authorList>
            <person name="Huang H."/>
            <person name="Mo K."/>
            <person name="Hu Y."/>
        </authorList>
    </citation>
    <scope>NUCLEOTIDE SEQUENCE</scope>
    <source>
        <strain evidence="5">IB182363</strain>
    </source>
</reference>
<keyword evidence="6" id="KW-1185">Reference proteome</keyword>
<dbReference type="Gene3D" id="3.40.50.720">
    <property type="entry name" value="NAD(P)-binding Rossmann-like Domain"/>
    <property type="match status" value="1"/>
</dbReference>
<comment type="similarity">
    <text evidence="1 3">Belongs to the short-chain dehydrogenases/reductases (SDR) family.</text>
</comment>
<evidence type="ECO:0000259" key="4">
    <source>
        <dbReference type="SMART" id="SM00822"/>
    </source>
</evidence>
<evidence type="ECO:0000313" key="5">
    <source>
        <dbReference type="EMBL" id="MBD2863511.1"/>
    </source>
</evidence>
<comment type="caution">
    <text evidence="5">The sequence shown here is derived from an EMBL/GenBank/DDBJ whole genome shotgun (WGS) entry which is preliminary data.</text>
</comment>
<dbReference type="Pfam" id="PF00106">
    <property type="entry name" value="adh_short"/>
    <property type="match status" value="1"/>
</dbReference>
<feature type="domain" description="Ketoreductase" evidence="4">
    <location>
        <begin position="7"/>
        <end position="191"/>
    </location>
</feature>
<dbReference type="GO" id="GO:0048038">
    <property type="term" value="F:quinone binding"/>
    <property type="evidence" value="ECO:0007669"/>
    <property type="project" value="TreeGrafter"/>
</dbReference>
<evidence type="ECO:0000256" key="3">
    <source>
        <dbReference type="RuleBase" id="RU000363"/>
    </source>
</evidence>
<sequence length="233" mass="24573">MGILSEKVAVVTGAGSGLGRATALRFAEEGAIVILCGRRLGRLEETARLIASAGGRSQALRLDIASECDVLRMQEFVRTAYSRIDLLINNAAVVELGSVADTSLDSWNYQISVNLTGAFLMTKACLPLMRERKYGRIVNITSSLAENGAGGYVAYSVSKAGLETLTRTIAEEEITHGILTNMYNPGTIRTEMHATGQEPAAVVPDILALASLPKHGPNGKLFEVGGLPLAAGG</sequence>
<proteinExistence type="inferred from homology"/>
<dbReference type="PANTHER" id="PTHR42760">
    <property type="entry name" value="SHORT-CHAIN DEHYDROGENASES/REDUCTASES FAMILY MEMBER"/>
    <property type="match status" value="1"/>
</dbReference>
<evidence type="ECO:0000313" key="6">
    <source>
        <dbReference type="Proteomes" id="UP000639396"/>
    </source>
</evidence>
<dbReference type="PRINTS" id="PR00080">
    <property type="entry name" value="SDRFAMILY"/>
</dbReference>
<dbReference type="PROSITE" id="PS00061">
    <property type="entry name" value="ADH_SHORT"/>
    <property type="match status" value="1"/>
</dbReference>
<dbReference type="AlphaFoldDB" id="A0A927CC29"/>
<dbReference type="InterPro" id="IPR036291">
    <property type="entry name" value="NAD(P)-bd_dom_sf"/>
</dbReference>
<gene>
    <name evidence="5" type="ORF">IDH45_16070</name>
</gene>
<dbReference type="InterPro" id="IPR020904">
    <property type="entry name" value="Sc_DH/Rdtase_CS"/>
</dbReference>
<dbReference type="InterPro" id="IPR002347">
    <property type="entry name" value="SDR_fam"/>
</dbReference>
<dbReference type="FunFam" id="3.40.50.720:FF:000084">
    <property type="entry name" value="Short-chain dehydrogenase reductase"/>
    <property type="match status" value="1"/>
</dbReference>
<accession>A0A927CC29</accession>
<evidence type="ECO:0000256" key="1">
    <source>
        <dbReference type="ARBA" id="ARBA00006484"/>
    </source>
</evidence>
<organism evidence="5 6">
    <name type="scientific">Paenibacillus oceani</name>
    <dbReference type="NCBI Taxonomy" id="2772510"/>
    <lineage>
        <taxon>Bacteria</taxon>
        <taxon>Bacillati</taxon>
        <taxon>Bacillota</taxon>
        <taxon>Bacilli</taxon>
        <taxon>Bacillales</taxon>
        <taxon>Paenibacillaceae</taxon>
        <taxon>Paenibacillus</taxon>
    </lineage>
</organism>
<evidence type="ECO:0000256" key="2">
    <source>
        <dbReference type="ARBA" id="ARBA00023002"/>
    </source>
</evidence>
<dbReference type="CDD" id="cd05233">
    <property type="entry name" value="SDR_c"/>
    <property type="match status" value="1"/>
</dbReference>
<dbReference type="RefSeq" id="WP_190929141.1">
    <property type="nucleotide sequence ID" value="NZ_JACXJA010000020.1"/>
</dbReference>
<dbReference type="GO" id="GO:0008206">
    <property type="term" value="P:bile acid metabolic process"/>
    <property type="evidence" value="ECO:0007669"/>
    <property type="project" value="UniProtKB-ARBA"/>
</dbReference>
<keyword evidence="2" id="KW-0560">Oxidoreductase</keyword>
<dbReference type="EMBL" id="JACXJA010000020">
    <property type="protein sequence ID" value="MBD2863511.1"/>
    <property type="molecule type" value="Genomic_DNA"/>
</dbReference>
<protein>
    <submittedName>
        <fullName evidence="5">SDR family oxidoreductase</fullName>
    </submittedName>
</protein>
<dbReference type="InterPro" id="IPR057326">
    <property type="entry name" value="KR_dom"/>
</dbReference>
<dbReference type="PANTHER" id="PTHR42760:SF133">
    <property type="entry name" value="3-OXOACYL-[ACYL-CARRIER-PROTEIN] REDUCTASE"/>
    <property type="match status" value="1"/>
</dbReference>
<dbReference type="GO" id="GO:0006633">
    <property type="term" value="P:fatty acid biosynthetic process"/>
    <property type="evidence" value="ECO:0007669"/>
    <property type="project" value="TreeGrafter"/>
</dbReference>
<dbReference type="PRINTS" id="PR00081">
    <property type="entry name" value="GDHRDH"/>
</dbReference>
<dbReference type="GO" id="GO:0016616">
    <property type="term" value="F:oxidoreductase activity, acting on the CH-OH group of donors, NAD or NADP as acceptor"/>
    <property type="evidence" value="ECO:0007669"/>
    <property type="project" value="UniProtKB-ARBA"/>
</dbReference>
<dbReference type="SUPFAM" id="SSF51735">
    <property type="entry name" value="NAD(P)-binding Rossmann-fold domains"/>
    <property type="match status" value="1"/>
</dbReference>
<dbReference type="Proteomes" id="UP000639396">
    <property type="component" value="Unassembled WGS sequence"/>
</dbReference>